<protein>
    <submittedName>
        <fullName evidence="5">Riboflavin biosynthesis pyrimidine reductase</fullName>
    </submittedName>
</protein>
<evidence type="ECO:0000256" key="1">
    <source>
        <dbReference type="ARBA" id="ARBA00005104"/>
    </source>
</evidence>
<evidence type="ECO:0000256" key="3">
    <source>
        <dbReference type="ARBA" id="ARBA00023002"/>
    </source>
</evidence>
<evidence type="ECO:0000313" key="6">
    <source>
        <dbReference type="Proteomes" id="UP000552045"/>
    </source>
</evidence>
<dbReference type="InterPro" id="IPR002734">
    <property type="entry name" value="RibDG_C"/>
</dbReference>
<feature type="domain" description="Bacterial bifunctional deaminase-reductase C-terminal" evidence="4">
    <location>
        <begin position="32"/>
        <end position="237"/>
    </location>
</feature>
<dbReference type="EMBL" id="JACCBH010000001">
    <property type="protein sequence ID" value="NYD54046.1"/>
    <property type="molecule type" value="Genomic_DNA"/>
</dbReference>
<dbReference type="PANTHER" id="PTHR38011">
    <property type="entry name" value="DIHYDROFOLATE REDUCTASE FAMILY PROTEIN (AFU_ORTHOLOGUE AFUA_8G06820)"/>
    <property type="match status" value="1"/>
</dbReference>
<keyword evidence="3" id="KW-0560">Oxidoreductase</keyword>
<keyword evidence="6" id="KW-1185">Reference proteome</keyword>
<dbReference type="PANTHER" id="PTHR38011:SF7">
    <property type="entry name" value="2,5-DIAMINO-6-RIBOSYLAMINO-4(3H)-PYRIMIDINONE 5'-PHOSPHATE REDUCTASE"/>
    <property type="match status" value="1"/>
</dbReference>
<dbReference type="RefSeq" id="WP_179432057.1">
    <property type="nucleotide sequence ID" value="NZ_BAABLC010000001.1"/>
</dbReference>
<dbReference type="InterPro" id="IPR024072">
    <property type="entry name" value="DHFR-like_dom_sf"/>
</dbReference>
<dbReference type="AlphaFoldDB" id="A0A7Y9EUK0"/>
<dbReference type="InterPro" id="IPR050765">
    <property type="entry name" value="Riboflavin_Biosynth_HTPR"/>
</dbReference>
<dbReference type="SUPFAM" id="SSF53597">
    <property type="entry name" value="Dihydrofolate reductase-like"/>
    <property type="match status" value="1"/>
</dbReference>
<evidence type="ECO:0000259" key="4">
    <source>
        <dbReference type="Pfam" id="PF01872"/>
    </source>
</evidence>
<dbReference type="GO" id="GO:0009231">
    <property type="term" value="P:riboflavin biosynthetic process"/>
    <property type="evidence" value="ECO:0007669"/>
    <property type="project" value="InterPro"/>
</dbReference>
<organism evidence="5 6">
    <name type="scientific">Microbacterium pseudoresistens</name>
    <dbReference type="NCBI Taxonomy" id="640634"/>
    <lineage>
        <taxon>Bacteria</taxon>
        <taxon>Bacillati</taxon>
        <taxon>Actinomycetota</taxon>
        <taxon>Actinomycetes</taxon>
        <taxon>Micrococcales</taxon>
        <taxon>Microbacteriaceae</taxon>
        <taxon>Microbacterium</taxon>
    </lineage>
</organism>
<accession>A0A7Y9EUK0</accession>
<comment type="caution">
    <text evidence="5">The sequence shown here is derived from an EMBL/GenBank/DDBJ whole genome shotgun (WGS) entry which is preliminary data.</text>
</comment>
<comment type="pathway">
    <text evidence="1">Cofactor biosynthesis; riboflavin biosynthesis.</text>
</comment>
<reference evidence="5 6" key="1">
    <citation type="submission" date="2020-07" db="EMBL/GenBank/DDBJ databases">
        <title>Sequencing the genomes of 1000 actinobacteria strains.</title>
        <authorList>
            <person name="Klenk H.-P."/>
        </authorList>
    </citation>
    <scope>NUCLEOTIDE SEQUENCE [LARGE SCALE GENOMIC DNA]</scope>
    <source>
        <strain evidence="5 6">DSM 22185</strain>
    </source>
</reference>
<sequence length="246" mass="26197">MSARIDRILPTPGDDLDDEAILAAYAPTAGSWLRMNFVSSIDGAATHDGRSGGLGDEADQRVFALLRRQADVVLVGAGTIRIEEYDGFRLGDDDAAWRAARGMPEHPVLAIVSGSLDLDPASAVFTDAPVRPIVYTVAASDARARAALEPVADVVDAGEHDIDPRAVRDDLVGRGLARIHSEGGPHLFGSFIEAGVVDELCLTLAPSLQAGDAGRIARSDTSTPRDMRLAALLRSGDELFLRYRTR</sequence>
<evidence type="ECO:0000313" key="5">
    <source>
        <dbReference type="EMBL" id="NYD54046.1"/>
    </source>
</evidence>
<dbReference type="Gene3D" id="3.40.430.10">
    <property type="entry name" value="Dihydrofolate Reductase, subunit A"/>
    <property type="match status" value="1"/>
</dbReference>
<gene>
    <name evidence="5" type="ORF">BKA02_001101</name>
</gene>
<dbReference type="Proteomes" id="UP000552045">
    <property type="component" value="Unassembled WGS sequence"/>
</dbReference>
<dbReference type="Pfam" id="PF01872">
    <property type="entry name" value="RibD_C"/>
    <property type="match status" value="1"/>
</dbReference>
<dbReference type="GO" id="GO:0008703">
    <property type="term" value="F:5-amino-6-(5-phosphoribosylamino)uracil reductase activity"/>
    <property type="evidence" value="ECO:0007669"/>
    <property type="project" value="InterPro"/>
</dbReference>
<name>A0A7Y9EUK0_9MICO</name>
<keyword evidence="2" id="KW-0521">NADP</keyword>
<proteinExistence type="predicted"/>
<evidence type="ECO:0000256" key="2">
    <source>
        <dbReference type="ARBA" id="ARBA00022857"/>
    </source>
</evidence>